<dbReference type="EMBL" id="JACEFO010001615">
    <property type="protein sequence ID" value="KAF8730542.1"/>
    <property type="molecule type" value="Genomic_DNA"/>
</dbReference>
<comment type="caution">
    <text evidence="8">The sequence shown here is derived from an EMBL/GenBank/DDBJ whole genome shotgun (WGS) entry which is preliminary data.</text>
</comment>
<evidence type="ECO:0000256" key="2">
    <source>
        <dbReference type="ARBA" id="ARBA00007635"/>
    </source>
</evidence>
<feature type="transmembrane region" description="Helical" evidence="6">
    <location>
        <begin position="37"/>
        <end position="58"/>
    </location>
</feature>
<feature type="transmembrane region" description="Helical" evidence="6">
    <location>
        <begin position="98"/>
        <end position="118"/>
    </location>
</feature>
<dbReference type="SUPFAM" id="SSF103481">
    <property type="entry name" value="Multidrug resistance efflux transporter EmrE"/>
    <property type="match status" value="1"/>
</dbReference>
<dbReference type="PANTHER" id="PTHR31218">
    <property type="entry name" value="WAT1-RELATED PROTEIN"/>
    <property type="match status" value="1"/>
</dbReference>
<dbReference type="InterPro" id="IPR037185">
    <property type="entry name" value="EmrE-like"/>
</dbReference>
<dbReference type="GO" id="GO:0022857">
    <property type="term" value="F:transmembrane transporter activity"/>
    <property type="evidence" value="ECO:0007669"/>
    <property type="project" value="InterPro"/>
</dbReference>
<evidence type="ECO:0000259" key="7">
    <source>
        <dbReference type="Pfam" id="PF00892"/>
    </source>
</evidence>
<dbReference type="AlphaFoldDB" id="A0A835F7E9"/>
<evidence type="ECO:0000256" key="4">
    <source>
        <dbReference type="ARBA" id="ARBA00022989"/>
    </source>
</evidence>
<gene>
    <name evidence="8" type="ORF">HU200_016958</name>
</gene>
<evidence type="ECO:0000313" key="8">
    <source>
        <dbReference type="EMBL" id="KAF8730542.1"/>
    </source>
</evidence>
<dbReference type="InterPro" id="IPR000620">
    <property type="entry name" value="EamA_dom"/>
</dbReference>
<evidence type="ECO:0000256" key="1">
    <source>
        <dbReference type="ARBA" id="ARBA00004141"/>
    </source>
</evidence>
<comment type="similarity">
    <text evidence="2 6">Belongs to the drug/metabolite transporter (DMT) superfamily. Plant drug/metabolite exporter (P-DME) (TC 2.A.7.4) family.</text>
</comment>
<dbReference type="GO" id="GO:0016020">
    <property type="term" value="C:membrane"/>
    <property type="evidence" value="ECO:0007669"/>
    <property type="project" value="UniProtKB-SubCell"/>
</dbReference>
<dbReference type="Pfam" id="PF00892">
    <property type="entry name" value="EamA"/>
    <property type="match status" value="1"/>
</dbReference>
<keyword evidence="3 6" id="KW-0812">Transmembrane</keyword>
<feature type="domain" description="EamA" evidence="7">
    <location>
        <begin position="3"/>
        <end position="116"/>
    </location>
</feature>
<proteinExistence type="inferred from homology"/>
<keyword evidence="4 6" id="KW-1133">Transmembrane helix</keyword>
<evidence type="ECO:0000256" key="6">
    <source>
        <dbReference type="RuleBase" id="RU363077"/>
    </source>
</evidence>
<feature type="transmembrane region" description="Helical" evidence="6">
    <location>
        <begin position="6"/>
        <end position="25"/>
    </location>
</feature>
<protein>
    <recommendedName>
        <fullName evidence="6">WAT1-related protein</fullName>
    </recommendedName>
</protein>
<accession>A0A835F7E9</accession>
<reference evidence="8" key="1">
    <citation type="submission" date="2020-07" db="EMBL/GenBank/DDBJ databases">
        <title>Genome sequence and genetic diversity analysis of an under-domesticated orphan crop, white fonio (Digitaria exilis).</title>
        <authorList>
            <person name="Bennetzen J.L."/>
            <person name="Chen S."/>
            <person name="Ma X."/>
            <person name="Wang X."/>
            <person name="Yssel A.E.J."/>
            <person name="Chaluvadi S.R."/>
            <person name="Johnson M."/>
            <person name="Gangashetty P."/>
            <person name="Hamidou F."/>
            <person name="Sanogo M.D."/>
            <person name="Zwaenepoel A."/>
            <person name="Wallace J."/>
            <person name="Van De Peer Y."/>
            <person name="Van Deynze A."/>
        </authorList>
    </citation>
    <scope>NUCLEOTIDE SEQUENCE</scope>
    <source>
        <tissue evidence="8">Leaves</tissue>
    </source>
</reference>
<dbReference type="Proteomes" id="UP000636709">
    <property type="component" value="Unassembled WGS sequence"/>
</dbReference>
<sequence>MLVFSLLFYRSILGAVFILPFALFFESDKWRDLHTKAFGWLFLNAFAGYSLPMAMYYYGLRDTAASYAVIFTSLTPLFTFVLSILLRMENLHLKSKEGSSKVIGALVCFVGALLISLYKGKDLHLWHEIIRGSRKDSNGAAGRHHLRGTLHFGTPYRYV</sequence>
<keyword evidence="9" id="KW-1185">Reference proteome</keyword>
<comment type="caution">
    <text evidence="6">Lacks conserved residue(s) required for the propagation of feature annotation.</text>
</comment>
<evidence type="ECO:0000256" key="3">
    <source>
        <dbReference type="ARBA" id="ARBA00022692"/>
    </source>
</evidence>
<keyword evidence="5 6" id="KW-0472">Membrane</keyword>
<dbReference type="InterPro" id="IPR030184">
    <property type="entry name" value="WAT1-related"/>
</dbReference>
<evidence type="ECO:0000313" key="9">
    <source>
        <dbReference type="Proteomes" id="UP000636709"/>
    </source>
</evidence>
<evidence type="ECO:0000256" key="5">
    <source>
        <dbReference type="ARBA" id="ARBA00023136"/>
    </source>
</evidence>
<dbReference type="OrthoDB" id="678227at2759"/>
<organism evidence="8 9">
    <name type="scientific">Digitaria exilis</name>
    <dbReference type="NCBI Taxonomy" id="1010633"/>
    <lineage>
        <taxon>Eukaryota</taxon>
        <taxon>Viridiplantae</taxon>
        <taxon>Streptophyta</taxon>
        <taxon>Embryophyta</taxon>
        <taxon>Tracheophyta</taxon>
        <taxon>Spermatophyta</taxon>
        <taxon>Magnoliopsida</taxon>
        <taxon>Liliopsida</taxon>
        <taxon>Poales</taxon>
        <taxon>Poaceae</taxon>
        <taxon>PACMAD clade</taxon>
        <taxon>Panicoideae</taxon>
        <taxon>Panicodae</taxon>
        <taxon>Paniceae</taxon>
        <taxon>Anthephorinae</taxon>
        <taxon>Digitaria</taxon>
    </lineage>
</organism>
<feature type="transmembrane region" description="Helical" evidence="6">
    <location>
        <begin position="64"/>
        <end position="86"/>
    </location>
</feature>
<comment type="subcellular location">
    <subcellularLocation>
        <location evidence="1 6">Membrane</location>
        <topology evidence="1 6">Multi-pass membrane protein</topology>
    </subcellularLocation>
</comment>
<name>A0A835F7E9_9POAL</name>